<dbReference type="SUPFAM" id="SSF55347">
    <property type="entry name" value="Glyceraldehyde-3-phosphate dehydrogenase-like, C-terminal domain"/>
    <property type="match status" value="1"/>
</dbReference>
<feature type="domain" description="Semialdehyde dehydrogenase NAD-binding" evidence="4">
    <location>
        <begin position="3"/>
        <end position="122"/>
    </location>
</feature>
<dbReference type="PANTHER" id="PTHR46278">
    <property type="entry name" value="DEHYDROGENASE, PUTATIVE-RELATED"/>
    <property type="match status" value="1"/>
</dbReference>
<dbReference type="InterPro" id="IPR000534">
    <property type="entry name" value="Semialdehyde_DH_NAD-bd"/>
</dbReference>
<dbReference type="GO" id="GO:0009086">
    <property type="term" value="P:methionine biosynthetic process"/>
    <property type="evidence" value="ECO:0007669"/>
    <property type="project" value="InterPro"/>
</dbReference>
<evidence type="ECO:0000259" key="4">
    <source>
        <dbReference type="SMART" id="SM00859"/>
    </source>
</evidence>
<dbReference type="STRING" id="1715285.SOFFGTOCOR_0610"/>
<accession>A0A0M6W811</accession>
<dbReference type="GO" id="GO:0009097">
    <property type="term" value="P:isoleucine biosynthetic process"/>
    <property type="evidence" value="ECO:0007669"/>
    <property type="project" value="InterPro"/>
</dbReference>
<feature type="active site" description="Acyl-thioester intermediate" evidence="3">
    <location>
        <position position="135"/>
    </location>
</feature>
<dbReference type="GO" id="GO:0051287">
    <property type="term" value="F:NAD binding"/>
    <property type="evidence" value="ECO:0007669"/>
    <property type="project" value="InterPro"/>
</dbReference>
<dbReference type="GO" id="GO:0009088">
    <property type="term" value="P:threonine biosynthetic process"/>
    <property type="evidence" value="ECO:0007669"/>
    <property type="project" value="InterPro"/>
</dbReference>
<evidence type="ECO:0000256" key="3">
    <source>
        <dbReference type="PIRSR" id="PIRSR000148-1"/>
    </source>
</evidence>
<dbReference type="GO" id="GO:0009089">
    <property type="term" value="P:lysine biosynthetic process via diaminopimelate"/>
    <property type="evidence" value="ECO:0007669"/>
    <property type="project" value="UniProtKB-UniRule"/>
</dbReference>
<dbReference type="AlphaFoldDB" id="A0A0M6W811"/>
<evidence type="ECO:0000313" key="6">
    <source>
        <dbReference type="Proteomes" id="UP000242301"/>
    </source>
</evidence>
<dbReference type="Gene3D" id="3.30.360.10">
    <property type="entry name" value="Dihydrodipicolinate Reductase, domain 2"/>
    <property type="match status" value="1"/>
</dbReference>
<comment type="similarity">
    <text evidence="1">Belongs to the aspartate-semialdehyde dehydrogenase family.</text>
</comment>
<organism evidence="5 6">
    <name type="scientific">Candidatus Providencia siddallii</name>
    <dbReference type="NCBI Taxonomy" id="1715285"/>
    <lineage>
        <taxon>Bacteria</taxon>
        <taxon>Pseudomonadati</taxon>
        <taxon>Pseudomonadota</taxon>
        <taxon>Gammaproteobacteria</taxon>
        <taxon>Enterobacterales</taxon>
        <taxon>Morganellaceae</taxon>
        <taxon>Providencia</taxon>
    </lineage>
</organism>
<dbReference type="PANTHER" id="PTHR46278:SF4">
    <property type="entry name" value="ASPARTATE-SEMIALDEHYDE DEHYDROGENASE"/>
    <property type="match status" value="1"/>
</dbReference>
<dbReference type="Gene3D" id="3.40.50.720">
    <property type="entry name" value="NAD(P)-binding Rossmann-like Domain"/>
    <property type="match status" value="1"/>
</dbReference>
<dbReference type="GO" id="GO:0004073">
    <property type="term" value="F:aspartate-semialdehyde dehydrogenase activity"/>
    <property type="evidence" value="ECO:0007669"/>
    <property type="project" value="UniProtKB-UniRule"/>
</dbReference>
<name>A0A0M6W811_9GAMM</name>
<evidence type="ECO:0000256" key="1">
    <source>
        <dbReference type="ARBA" id="ARBA00010584"/>
    </source>
</evidence>
<keyword evidence="5" id="KW-0560">Oxidoreductase</keyword>
<dbReference type="SUPFAM" id="SSF51735">
    <property type="entry name" value="NAD(P)-binding Rossmann-fold domains"/>
    <property type="match status" value="1"/>
</dbReference>
<protein>
    <recommendedName>
        <fullName evidence="2">Aspartate-semialdehyde dehydrogenase</fullName>
        <ecNumber evidence="2">1.2.1.11</ecNumber>
    </recommendedName>
</protein>
<proteinExistence type="inferred from homology"/>
<keyword evidence="6" id="KW-1185">Reference proteome</keyword>
<evidence type="ECO:0000313" key="5">
    <source>
        <dbReference type="EMBL" id="CRK86009.1"/>
    </source>
</evidence>
<dbReference type="InterPro" id="IPR036291">
    <property type="entry name" value="NAD(P)-bd_dom_sf"/>
</dbReference>
<dbReference type="Proteomes" id="UP000242301">
    <property type="component" value="Unassembled WGS sequence"/>
</dbReference>
<feature type="active site" description="Proton acceptor" evidence="3">
    <location>
        <position position="276"/>
    </location>
</feature>
<dbReference type="GO" id="GO:0050661">
    <property type="term" value="F:NADP binding"/>
    <property type="evidence" value="ECO:0007669"/>
    <property type="project" value="InterPro"/>
</dbReference>
<gene>
    <name evidence="5" type="primary">asd</name>
    <name evidence="5" type="ORF">SOFFGTOCOR_0610</name>
</gene>
<dbReference type="CDD" id="cd02314">
    <property type="entry name" value="VcASADH1_like_N"/>
    <property type="match status" value="1"/>
</dbReference>
<dbReference type="NCBIfam" id="TIGR01745">
    <property type="entry name" value="asd_gamma"/>
    <property type="match status" value="1"/>
</dbReference>
<dbReference type="GO" id="GO:0046983">
    <property type="term" value="F:protein dimerization activity"/>
    <property type="evidence" value="ECO:0007669"/>
    <property type="project" value="InterPro"/>
</dbReference>
<dbReference type="Pfam" id="PF02774">
    <property type="entry name" value="Semialdhyde_dhC"/>
    <property type="match status" value="1"/>
</dbReference>
<dbReference type="EMBL" id="CVRF01000003">
    <property type="protein sequence ID" value="CRK86009.1"/>
    <property type="molecule type" value="Genomic_DNA"/>
</dbReference>
<dbReference type="NCBIfam" id="NF005144">
    <property type="entry name" value="PRK06598.1"/>
    <property type="match status" value="1"/>
</dbReference>
<dbReference type="SMART" id="SM00859">
    <property type="entry name" value="Semialdhyde_dh"/>
    <property type="match status" value="1"/>
</dbReference>
<dbReference type="InterPro" id="IPR011534">
    <property type="entry name" value="Asp_ADH_gamma-type"/>
</dbReference>
<dbReference type="CDD" id="cd23938">
    <property type="entry name" value="ASADH_C_bac_like"/>
    <property type="match status" value="1"/>
</dbReference>
<dbReference type="EC" id="1.2.1.11" evidence="2"/>
<dbReference type="Pfam" id="PF01118">
    <property type="entry name" value="Semialdhyde_dh"/>
    <property type="match status" value="1"/>
</dbReference>
<sequence length="369" mass="41820">MRNVGFVGWRGMIGSVLMRRMVEENNFDKIHPVFFTTSQEGKKAPLYGGYDNFLLDAFDINILRELDIIVVCQGSYYTNSIYYKLRRSGWIGYWIDAASVLRMRDDTIIVLDPVNYQNIKNSLNKGVKTFVGGNCIVSLMLMSLGGLFSNNLIEWVSLSTYQAVSGAGSKHIRELLLQMGFLYKQVNKELQDTSSIILDIEKKITNFMRSDLMPVNTFKVPLAGNFIPCIDNILENGQSYEEWKCQAETNKILSTEKDNIIYIDGICVRIGSLRCHGQAFTLKLKKDISLKDIEELIVSHNIWVKLIPNDREITIRELTPAAVTGTLCISIGRLRKLSIGSKYLSAFSVGDQLLWGGAEPLRRMLQFLL</sequence>
<reference evidence="6" key="1">
    <citation type="submission" date="2015-05" db="EMBL/GenBank/DDBJ databases">
        <authorList>
            <person name="Manzano-Marin A."/>
        </authorList>
    </citation>
    <scope>NUCLEOTIDE SEQUENCE [LARGE SCALE GENOMIC DNA]</scope>
    <source>
        <strain evidence="6">officinalis</strain>
    </source>
</reference>
<dbReference type="PIRSF" id="PIRSF000148">
    <property type="entry name" value="ASA_dh"/>
    <property type="match status" value="1"/>
</dbReference>
<evidence type="ECO:0000256" key="2">
    <source>
        <dbReference type="NCBIfam" id="TIGR01745"/>
    </source>
</evidence>
<dbReference type="InterPro" id="IPR012280">
    <property type="entry name" value="Semialdhyde_DH_dimer_dom"/>
</dbReference>